<dbReference type="Proteomes" id="UP000239990">
    <property type="component" value="Unassembled WGS sequence"/>
</dbReference>
<reference evidence="1 2" key="1">
    <citation type="submission" date="2018-02" db="EMBL/GenBank/DDBJ databases">
        <title>Draft Genome of Achromobacter spanius stain 6.</title>
        <authorList>
            <person name="Gunasekera T.S."/>
            <person name="Radwan O."/>
            <person name="Ruiz O.N."/>
        </authorList>
    </citation>
    <scope>NUCLEOTIDE SEQUENCE [LARGE SCALE GENOMIC DNA]</scope>
    <source>
        <strain evidence="1 2">6</strain>
    </source>
</reference>
<protein>
    <recommendedName>
        <fullName evidence="3">DUF1444 family protein</fullName>
    </recommendedName>
</protein>
<organism evidence="1 2">
    <name type="scientific">Achromobacter spanius</name>
    <dbReference type="NCBI Taxonomy" id="217203"/>
    <lineage>
        <taxon>Bacteria</taxon>
        <taxon>Pseudomonadati</taxon>
        <taxon>Pseudomonadota</taxon>
        <taxon>Betaproteobacteria</taxon>
        <taxon>Burkholderiales</taxon>
        <taxon>Alcaligenaceae</taxon>
        <taxon>Achromobacter</taxon>
    </lineage>
</organism>
<evidence type="ECO:0008006" key="3">
    <source>
        <dbReference type="Google" id="ProtNLM"/>
    </source>
</evidence>
<evidence type="ECO:0000313" key="2">
    <source>
        <dbReference type="Proteomes" id="UP000239990"/>
    </source>
</evidence>
<gene>
    <name evidence="1" type="ORF">C4E15_22690</name>
</gene>
<dbReference type="OrthoDB" id="6770354at2"/>
<dbReference type="EMBL" id="PREU01000012">
    <property type="protein sequence ID" value="PPA73974.1"/>
    <property type="molecule type" value="Genomic_DNA"/>
</dbReference>
<evidence type="ECO:0000313" key="1">
    <source>
        <dbReference type="EMBL" id="PPA73974.1"/>
    </source>
</evidence>
<accession>A0A2S5GM09</accession>
<name>A0A2S5GM09_9BURK</name>
<dbReference type="AlphaFoldDB" id="A0A2S5GM09"/>
<proteinExistence type="predicted"/>
<sequence length="405" mass="45388">MGFFDTLFRRRPTPDQFAKLFVAAARKQGFEGDLTYKADEFRLLLGEGSFFNLHNAYHAYYNTRGAQQQRALQGFVSALASSKQSTPQQATVARPMLRAVIRSRTALEDVRLHHVRTEGDDSAFHPAYLPFGEDCVVLLALDHPDAISTLTNGPEAAWQLTFDQALAVAIDNLRDAPDDFAEIAAGVYRGAWADGYDISRALLPDMIERVPVRGRPVFMVPTRDVLLVAGDNDDVGLANMVELAHQALMQGRSVSAHMYHYEDRQPLRYVPSNPALAQRLAHLERLLDKSEYDAQKEALDHIHEEQGQDIFVANYNLFTSDEEPVMSFSLASWTRGVDTSLPKVDRLALVRPDAEDNIGEVRVVSWEQAAHLLQPLLAREKGYPARYRTQGFPEDAQIAQLDEVP</sequence>
<comment type="caution">
    <text evidence="1">The sequence shown here is derived from an EMBL/GenBank/DDBJ whole genome shotgun (WGS) entry which is preliminary data.</text>
</comment>